<dbReference type="EMBL" id="AP012057">
    <property type="protein sequence ID" value="BAN01668.1"/>
    <property type="molecule type" value="Genomic_DNA"/>
</dbReference>
<reference evidence="2 3" key="1">
    <citation type="journal article" date="2013" name="Int. J. Syst. Evol. Microbiol.">
        <title>Ilumatobacter nonamiense sp. nov. and Ilumatobacter coccineum sp. nov., isolated from seashore sand.</title>
        <authorList>
            <person name="Matsumoto A."/>
            <person name="Kasai H."/>
            <person name="Matsuo Y."/>
            <person name="Shizuri Y."/>
            <person name="Ichikawa N."/>
            <person name="Fujita N."/>
            <person name="Omura S."/>
            <person name="Takahashi Y."/>
        </authorList>
    </citation>
    <scope>NUCLEOTIDE SEQUENCE [LARGE SCALE GENOMIC DNA]</scope>
    <source>
        <strain evidence="3">NBRC 103263 / KCTC 29153 / YM16-304</strain>
    </source>
</reference>
<dbReference type="GO" id="GO:0032259">
    <property type="term" value="P:methylation"/>
    <property type="evidence" value="ECO:0007669"/>
    <property type="project" value="UniProtKB-KW"/>
</dbReference>
<gene>
    <name evidence="2" type="ORF">YM304_13540</name>
</gene>
<dbReference type="SUPFAM" id="SSF53335">
    <property type="entry name" value="S-adenosyl-L-methionine-dependent methyltransferases"/>
    <property type="match status" value="1"/>
</dbReference>
<dbReference type="InterPro" id="IPR029063">
    <property type="entry name" value="SAM-dependent_MTases_sf"/>
</dbReference>
<keyword evidence="2" id="KW-0489">Methyltransferase</keyword>
<evidence type="ECO:0000259" key="1">
    <source>
        <dbReference type="Pfam" id="PF08241"/>
    </source>
</evidence>
<keyword evidence="2" id="KW-0808">Transferase</keyword>
<dbReference type="AlphaFoldDB" id="A0A6C7EAL3"/>
<dbReference type="Proteomes" id="UP000011863">
    <property type="component" value="Chromosome"/>
</dbReference>
<dbReference type="PANTHER" id="PTHR43591">
    <property type="entry name" value="METHYLTRANSFERASE"/>
    <property type="match status" value="1"/>
</dbReference>
<dbReference type="KEGG" id="aym:YM304_13540"/>
<organism evidence="2 3">
    <name type="scientific">Ilumatobacter coccineus (strain NBRC 103263 / KCTC 29153 / YM16-304)</name>
    <dbReference type="NCBI Taxonomy" id="1313172"/>
    <lineage>
        <taxon>Bacteria</taxon>
        <taxon>Bacillati</taxon>
        <taxon>Actinomycetota</taxon>
        <taxon>Acidimicrobiia</taxon>
        <taxon>Acidimicrobiales</taxon>
        <taxon>Ilumatobacteraceae</taxon>
        <taxon>Ilumatobacter</taxon>
    </lineage>
</organism>
<evidence type="ECO:0000313" key="3">
    <source>
        <dbReference type="Proteomes" id="UP000011863"/>
    </source>
</evidence>
<dbReference type="EC" id="2.1.1.-" evidence="2"/>
<sequence length="228" mass="24663">MTLDTSCRGTWQDGHMSISADSIMFDLWSASYDRPGLQQTTYRPVHDAILERISGLDPAVVVDLGCGTGQLTRRLVDAFPSATIVGADLSAGMLERALAAETDAGQPLVANYTRANAERLPLAEASADIVVCTESFHWYDDQPAALAGLHRIIRPGGRLLIASVAALTGLGEDALRQTSSLAGRPIRAVPKRKMKRMIEDAGFEVTDQGRILRLGFVPWPVLTEAVRH</sequence>
<dbReference type="PANTHER" id="PTHR43591:SF110">
    <property type="entry name" value="RHODANESE DOMAIN-CONTAINING PROTEIN"/>
    <property type="match status" value="1"/>
</dbReference>
<dbReference type="CDD" id="cd02440">
    <property type="entry name" value="AdoMet_MTases"/>
    <property type="match status" value="1"/>
</dbReference>
<feature type="domain" description="Methyltransferase type 11" evidence="1">
    <location>
        <begin position="62"/>
        <end position="161"/>
    </location>
</feature>
<accession>A0A6C7EAL3</accession>
<dbReference type="Gene3D" id="3.40.50.150">
    <property type="entry name" value="Vaccinia Virus protein VP39"/>
    <property type="match status" value="1"/>
</dbReference>
<proteinExistence type="predicted"/>
<dbReference type="GO" id="GO:0008757">
    <property type="term" value="F:S-adenosylmethionine-dependent methyltransferase activity"/>
    <property type="evidence" value="ECO:0007669"/>
    <property type="project" value="InterPro"/>
</dbReference>
<name>A0A6C7EAL3_ILUCY</name>
<protein>
    <submittedName>
        <fullName evidence="2">Putative methyltransferase</fullName>
        <ecNumber evidence="2">2.1.1.-</ecNumber>
    </submittedName>
</protein>
<dbReference type="InterPro" id="IPR013216">
    <property type="entry name" value="Methyltransf_11"/>
</dbReference>
<evidence type="ECO:0000313" key="2">
    <source>
        <dbReference type="EMBL" id="BAN01668.1"/>
    </source>
</evidence>
<keyword evidence="3" id="KW-1185">Reference proteome</keyword>
<dbReference type="Pfam" id="PF08241">
    <property type="entry name" value="Methyltransf_11"/>
    <property type="match status" value="1"/>
</dbReference>